<dbReference type="Proteomes" id="UP001164929">
    <property type="component" value="Chromosome 18"/>
</dbReference>
<accession>A0AAD6LBD7</accession>
<protein>
    <submittedName>
        <fullName evidence="2">Uncharacterized protein</fullName>
    </submittedName>
</protein>
<gene>
    <name evidence="2" type="ORF">NC653_039159</name>
</gene>
<comment type="caution">
    <text evidence="2">The sequence shown here is derived from an EMBL/GenBank/DDBJ whole genome shotgun (WGS) entry which is preliminary data.</text>
</comment>
<keyword evidence="3" id="KW-1185">Reference proteome</keyword>
<dbReference type="AlphaFoldDB" id="A0AAD6LBD7"/>
<evidence type="ECO:0000313" key="2">
    <source>
        <dbReference type="EMBL" id="KAJ6957149.1"/>
    </source>
</evidence>
<organism evidence="2 3">
    <name type="scientific">Populus alba x Populus x berolinensis</name>
    <dbReference type="NCBI Taxonomy" id="444605"/>
    <lineage>
        <taxon>Eukaryota</taxon>
        <taxon>Viridiplantae</taxon>
        <taxon>Streptophyta</taxon>
        <taxon>Embryophyta</taxon>
        <taxon>Tracheophyta</taxon>
        <taxon>Spermatophyta</taxon>
        <taxon>Magnoliopsida</taxon>
        <taxon>eudicotyledons</taxon>
        <taxon>Gunneridae</taxon>
        <taxon>Pentapetalae</taxon>
        <taxon>rosids</taxon>
        <taxon>fabids</taxon>
        <taxon>Malpighiales</taxon>
        <taxon>Salicaceae</taxon>
        <taxon>Saliceae</taxon>
        <taxon>Populus</taxon>
    </lineage>
</organism>
<feature type="region of interest" description="Disordered" evidence="1">
    <location>
        <begin position="1"/>
        <end position="56"/>
    </location>
</feature>
<dbReference type="EMBL" id="JAQIZT010000018">
    <property type="protein sequence ID" value="KAJ6957149.1"/>
    <property type="molecule type" value="Genomic_DNA"/>
</dbReference>
<sequence>MAHHHPLLDDVSILSGDPEPDSNPSAHHSTCRARSEQIKRAPMAMKGENIKGTQTTPLGTMASEISQISCNLILC</sequence>
<name>A0AAD6LBD7_9ROSI</name>
<evidence type="ECO:0000256" key="1">
    <source>
        <dbReference type="SAM" id="MobiDB-lite"/>
    </source>
</evidence>
<reference evidence="2 3" key="1">
    <citation type="journal article" date="2023" name="Mol. Ecol. Resour.">
        <title>Chromosome-level genome assembly of a triploid poplar Populus alba 'Berolinensis'.</title>
        <authorList>
            <person name="Chen S."/>
            <person name="Yu Y."/>
            <person name="Wang X."/>
            <person name="Wang S."/>
            <person name="Zhang T."/>
            <person name="Zhou Y."/>
            <person name="He R."/>
            <person name="Meng N."/>
            <person name="Wang Y."/>
            <person name="Liu W."/>
            <person name="Liu Z."/>
            <person name="Liu J."/>
            <person name="Guo Q."/>
            <person name="Huang H."/>
            <person name="Sederoff R.R."/>
            <person name="Wang G."/>
            <person name="Qu G."/>
            <person name="Chen S."/>
        </authorList>
    </citation>
    <scope>NUCLEOTIDE SEQUENCE [LARGE SCALE GENOMIC DNA]</scope>
    <source>
        <strain evidence="2">SC-2020</strain>
    </source>
</reference>
<proteinExistence type="predicted"/>
<evidence type="ECO:0000313" key="3">
    <source>
        <dbReference type="Proteomes" id="UP001164929"/>
    </source>
</evidence>